<dbReference type="PROSITE" id="PS52011">
    <property type="entry name" value="PEPTIDASE_M2"/>
    <property type="match status" value="1"/>
</dbReference>
<evidence type="ECO:0000256" key="1">
    <source>
        <dbReference type="ARBA" id="ARBA00008139"/>
    </source>
</evidence>
<feature type="disulfide bond" evidence="10">
    <location>
        <begin position="173"/>
        <end position="178"/>
    </location>
</feature>
<keyword evidence="13" id="KW-0121">Carboxypeptidase</keyword>
<feature type="binding site" evidence="9">
    <location>
        <position position="430"/>
    </location>
    <ligand>
        <name>Zn(2+)</name>
        <dbReference type="ChEBI" id="CHEBI:29105"/>
        <label>1</label>
        <note>catalytic</note>
    </ligand>
</feature>
<evidence type="ECO:0000256" key="6">
    <source>
        <dbReference type="PIRSR" id="PIRSR601548-10"/>
    </source>
</evidence>
<dbReference type="GO" id="GO:0006508">
    <property type="term" value="P:proteolysis"/>
    <property type="evidence" value="ECO:0007669"/>
    <property type="project" value="UniProtKB-KW"/>
</dbReference>
<dbReference type="GO" id="GO:0046872">
    <property type="term" value="F:metal ion binding"/>
    <property type="evidence" value="ECO:0007669"/>
    <property type="project" value="UniProtKB-KW"/>
</dbReference>
<comment type="similarity">
    <text evidence="1 12 13">Belongs to the peptidase M2 family.</text>
</comment>
<feature type="binding site" evidence="8">
    <location>
        <position position="542"/>
    </location>
    <ligand>
        <name>chloride</name>
        <dbReference type="ChEBI" id="CHEBI:17996"/>
        <label>1</label>
    </ligand>
</feature>
<dbReference type="Proteomes" id="UP000789390">
    <property type="component" value="Unassembled WGS sequence"/>
</dbReference>
<keyword evidence="3 10" id="KW-1015">Disulfide bond</keyword>
<evidence type="ECO:0000256" key="2">
    <source>
        <dbReference type="ARBA" id="ARBA00022729"/>
    </source>
</evidence>
<dbReference type="OrthoDB" id="10029630at2759"/>
<feature type="active site" description="Proton acceptor 2" evidence="7">
    <location>
        <position position="403"/>
    </location>
</feature>
<evidence type="ECO:0000256" key="5">
    <source>
        <dbReference type="PIRSR" id="PIRSR601548-1"/>
    </source>
</evidence>
<dbReference type="SUPFAM" id="SSF55486">
    <property type="entry name" value="Metalloproteases ('zincins'), catalytic domain"/>
    <property type="match status" value="1"/>
</dbReference>
<dbReference type="Pfam" id="PF01401">
    <property type="entry name" value="Peptidase_M2"/>
    <property type="match status" value="1"/>
</dbReference>
<keyword evidence="16" id="KW-1185">Reference proteome</keyword>
<dbReference type="CDD" id="cd06461">
    <property type="entry name" value="M2_ACE"/>
    <property type="match status" value="1"/>
</dbReference>
<dbReference type="PANTHER" id="PTHR10514:SF24">
    <property type="entry name" value="ANGIOTENSIN-CONVERTING ENZYME 2"/>
    <property type="match status" value="1"/>
</dbReference>
<dbReference type="GO" id="GO:0008241">
    <property type="term" value="F:peptidyl-dipeptidase activity"/>
    <property type="evidence" value="ECO:0007669"/>
    <property type="project" value="InterPro"/>
</dbReference>
<dbReference type="PRINTS" id="PR00791">
    <property type="entry name" value="PEPDIPTASEA"/>
</dbReference>
<feature type="transmembrane region" description="Helical" evidence="14">
    <location>
        <begin position="34"/>
        <end position="52"/>
    </location>
</feature>
<evidence type="ECO:0000256" key="14">
    <source>
        <dbReference type="SAM" id="Phobius"/>
    </source>
</evidence>
<feature type="active site" description="Proton donor 1" evidence="5">
    <location>
        <position position="533"/>
    </location>
</feature>
<keyword evidence="13" id="KW-0378">Hydrolase</keyword>
<keyword evidence="13" id="KW-0645">Protease</keyword>
<feature type="active site" description="Proton donor 2" evidence="7">
    <location>
        <position position="533"/>
    </location>
</feature>
<organism evidence="15 16">
    <name type="scientific">Daphnia galeata</name>
    <dbReference type="NCBI Taxonomy" id="27404"/>
    <lineage>
        <taxon>Eukaryota</taxon>
        <taxon>Metazoa</taxon>
        <taxon>Ecdysozoa</taxon>
        <taxon>Arthropoda</taxon>
        <taxon>Crustacea</taxon>
        <taxon>Branchiopoda</taxon>
        <taxon>Diplostraca</taxon>
        <taxon>Cladocera</taxon>
        <taxon>Anomopoda</taxon>
        <taxon>Daphniidae</taxon>
        <taxon>Daphnia</taxon>
    </lineage>
</organism>
<evidence type="ECO:0000256" key="10">
    <source>
        <dbReference type="PIRSR" id="PIRSR601548-4"/>
    </source>
</evidence>
<keyword evidence="9 13" id="KW-0479">Metal-binding</keyword>
<proteinExistence type="inferred from homology"/>
<dbReference type="PANTHER" id="PTHR10514">
    <property type="entry name" value="ANGIOTENSIN-CONVERTING ENZYME"/>
    <property type="match status" value="1"/>
</dbReference>
<comment type="cofactor">
    <cofactor evidence="13">
        <name>Zn(2+)</name>
        <dbReference type="ChEBI" id="CHEBI:29105"/>
    </cofactor>
    <text evidence="13">Binds 1 zinc ion per subunit.</text>
</comment>
<dbReference type="GO" id="GO:0004180">
    <property type="term" value="F:carboxypeptidase activity"/>
    <property type="evidence" value="ECO:0007669"/>
    <property type="project" value="UniProtKB-KW"/>
</dbReference>
<sequence length="653" mass="74797">MMLDDRSTLRRPSSIVDSNLPLECVLDGQRMNSFLCIVLAILSFTFVISSASPNRRTKVGTNNDEAQAKAFVLDKYSEEYSKLVTENTRASWNYDTNLTDHNAAVLEEVSARLSAYDDAANSQASLFNTTSFSYDTSRLLDRVGSLSLSPEEMKDLSQTLNQMSRIYGSYKVCKEEKCYSLEPELTKLMSSSTNATERLWAWQQWHEGVGRAIRPLYVKYVDLQNQHARLNGYKDYGDQWRQKYETEELESIVRELYKQVEPLYRQLHAYVRRKLYETYGPSVVDIKGPLPAHLVGDMWGRFWSDLGDIVRPFPNRTSVDPTPAMIAQNYTVRRMFEMGNDFFVSMGLKPVPQTFFNLSMLEKPTDRQVVCHASAWDFSDGKDFRIRMCTTVSFGDFLTIHHELGHTQYQMQYAHLPYGYRDGANDGFHEAIGELMSMSVATTKHLHSVGLLESLEDDPEVEINFLMQQALSTVSTLPFHLVQDTWRWKLFRGEIPKEEWNRAYWMEKMETVGVAPPISRDDPQDLDPVALFHVSGDYDMIRYFTRTIMQFQFAQALCNVSGHTGPLHQCDFYNSTEAGTALAKMLSMGSSKPWPDAMETLTGQREMSAQPLLNYFRPLQEWLEKENARNGELIGWKIPSSNQTSSAVTVIST</sequence>
<evidence type="ECO:0000256" key="9">
    <source>
        <dbReference type="PIRSR" id="PIRSR601548-3"/>
    </source>
</evidence>
<name>A0A8J2RS33_9CRUS</name>
<feature type="binding site" evidence="11">
    <location>
        <position position="402"/>
    </location>
    <ligand>
        <name>Zn(2+)</name>
        <dbReference type="ChEBI" id="CHEBI:29105"/>
        <label>2</label>
        <note>catalytic</note>
    </ligand>
</feature>
<evidence type="ECO:0000313" key="16">
    <source>
        <dbReference type="Proteomes" id="UP000789390"/>
    </source>
</evidence>
<gene>
    <name evidence="15" type="ORF">DGAL_LOCUS4031</name>
</gene>
<keyword evidence="14" id="KW-1133">Transmembrane helix</keyword>
<dbReference type="EC" id="3.4.-.-" evidence="13"/>
<dbReference type="GO" id="GO:0008237">
    <property type="term" value="F:metallopeptidase activity"/>
    <property type="evidence" value="ECO:0007669"/>
    <property type="project" value="UniProtKB-KW"/>
</dbReference>
<keyword evidence="13" id="KW-0482">Metalloprotease</keyword>
<evidence type="ECO:0000313" key="15">
    <source>
        <dbReference type="EMBL" id="CAH0101693.1"/>
    </source>
</evidence>
<dbReference type="GO" id="GO:0005886">
    <property type="term" value="C:plasma membrane"/>
    <property type="evidence" value="ECO:0007669"/>
    <property type="project" value="TreeGrafter"/>
</dbReference>
<keyword evidence="14" id="KW-0812">Transmembrane</keyword>
<protein>
    <recommendedName>
        <fullName evidence="13">Angiotensin-converting enzyme</fullName>
        <ecNumber evidence="13">3.4.-.-</ecNumber>
    </recommendedName>
</protein>
<keyword evidence="4 6" id="KW-0325">Glycoprotein</keyword>
<dbReference type="AlphaFoldDB" id="A0A8J2RS33"/>
<comment type="caution">
    <text evidence="15">The sequence shown here is derived from an EMBL/GenBank/DDBJ whole genome shotgun (WGS) entry which is preliminary data.</text>
</comment>
<feature type="disulfide bond" evidence="10">
    <location>
        <begin position="558"/>
        <end position="570"/>
    </location>
</feature>
<dbReference type="EMBL" id="CAKKLH010000065">
    <property type="protein sequence ID" value="CAH0101693.1"/>
    <property type="molecule type" value="Genomic_DNA"/>
</dbReference>
<feature type="glycosylation site" description="N-linked (GlcNAc...) asparagine; partial" evidence="6">
    <location>
        <position position="357"/>
    </location>
</feature>
<accession>A0A8J2RS33</accession>
<dbReference type="Gene3D" id="1.10.1370.30">
    <property type="match status" value="1"/>
</dbReference>
<evidence type="ECO:0000256" key="11">
    <source>
        <dbReference type="PIRSR" id="PIRSR601548-8"/>
    </source>
</evidence>
<reference evidence="15" key="1">
    <citation type="submission" date="2021-11" db="EMBL/GenBank/DDBJ databases">
        <authorList>
            <person name="Schell T."/>
        </authorList>
    </citation>
    <scope>NUCLEOTIDE SEQUENCE</scope>
    <source>
        <strain evidence="15">M5</strain>
    </source>
</reference>
<evidence type="ECO:0000256" key="12">
    <source>
        <dbReference type="PROSITE-ProRule" id="PRU01355"/>
    </source>
</evidence>
<feature type="binding site" evidence="9">
    <location>
        <position position="406"/>
    </location>
    <ligand>
        <name>Zn(2+)</name>
        <dbReference type="ChEBI" id="CHEBI:29105"/>
        <label>1</label>
        <note>catalytic</note>
    </ligand>
</feature>
<evidence type="ECO:0000256" key="7">
    <source>
        <dbReference type="PIRSR" id="PIRSR601548-11"/>
    </source>
</evidence>
<feature type="active site" description="Proton acceptor 1" evidence="5">
    <location>
        <position position="403"/>
    </location>
</feature>
<evidence type="ECO:0000256" key="3">
    <source>
        <dbReference type="ARBA" id="ARBA00023157"/>
    </source>
</evidence>
<feature type="binding site" evidence="11">
    <location>
        <position position="430"/>
    </location>
    <ligand>
        <name>Zn(2+)</name>
        <dbReference type="ChEBI" id="CHEBI:29105"/>
        <label>2</label>
        <note>catalytic</note>
    </ligand>
</feature>
<keyword evidence="14" id="KW-0472">Membrane</keyword>
<feature type="glycosylation site" description="N-linked (GlcNAc...) asparagine" evidence="6">
    <location>
        <position position="97"/>
    </location>
</feature>
<evidence type="ECO:0000256" key="4">
    <source>
        <dbReference type="ARBA" id="ARBA00023180"/>
    </source>
</evidence>
<dbReference type="InterPro" id="IPR001548">
    <property type="entry name" value="Peptidase_M2"/>
</dbReference>
<keyword evidence="9 13" id="KW-0862">Zinc</keyword>
<evidence type="ECO:0000256" key="8">
    <source>
        <dbReference type="PIRSR" id="PIRSR601548-2"/>
    </source>
</evidence>
<feature type="binding site" evidence="11">
    <location>
        <position position="406"/>
    </location>
    <ligand>
        <name>Zn(2+)</name>
        <dbReference type="ChEBI" id="CHEBI:29105"/>
        <label>2</label>
        <note>catalytic</note>
    </ligand>
</feature>
<feature type="binding site" evidence="9">
    <location>
        <position position="402"/>
    </location>
    <ligand>
        <name>Zn(2+)</name>
        <dbReference type="ChEBI" id="CHEBI:29105"/>
        <label>1</label>
        <note>catalytic</note>
    </ligand>
</feature>
<keyword evidence="2" id="KW-0732">Signal</keyword>
<feature type="binding site" evidence="8">
    <location>
        <position position="244"/>
    </location>
    <ligand>
        <name>chloride</name>
        <dbReference type="ChEBI" id="CHEBI:17996"/>
        <label>1</label>
    </ligand>
</feature>
<evidence type="ECO:0000256" key="13">
    <source>
        <dbReference type="RuleBase" id="RU361144"/>
    </source>
</evidence>
<comment type="caution">
    <text evidence="12">Lacks conserved residue(s) required for the propagation of feature annotation.</text>
</comment>
<feature type="disulfide bond" evidence="10 12">
    <location>
        <begin position="371"/>
        <end position="389"/>
    </location>
</feature>